<protein>
    <recommendedName>
        <fullName evidence="2">DM2 domain-containing protein</fullName>
    </recommendedName>
</protein>
<organism evidence="1">
    <name type="scientific">viral metagenome</name>
    <dbReference type="NCBI Taxonomy" id="1070528"/>
    <lineage>
        <taxon>unclassified sequences</taxon>
        <taxon>metagenomes</taxon>
        <taxon>organismal metagenomes</taxon>
    </lineage>
</organism>
<evidence type="ECO:0000313" key="1">
    <source>
        <dbReference type="EMBL" id="QHT96184.1"/>
    </source>
</evidence>
<name>A0A6C0ISG8_9ZZZZ</name>
<reference evidence="1" key="1">
    <citation type="journal article" date="2020" name="Nature">
        <title>Giant virus diversity and host interactions through global metagenomics.</title>
        <authorList>
            <person name="Schulz F."/>
            <person name="Roux S."/>
            <person name="Paez-Espino D."/>
            <person name="Jungbluth S."/>
            <person name="Walsh D.A."/>
            <person name="Denef V.J."/>
            <person name="McMahon K.D."/>
            <person name="Konstantinidis K.T."/>
            <person name="Eloe-Fadrosh E.A."/>
            <person name="Kyrpides N.C."/>
            <person name="Woyke T."/>
        </authorList>
    </citation>
    <scope>NUCLEOTIDE SEQUENCE</scope>
    <source>
        <strain evidence="1">GVMAG-M-3300024302-11</strain>
    </source>
</reference>
<evidence type="ECO:0008006" key="2">
    <source>
        <dbReference type="Google" id="ProtNLM"/>
    </source>
</evidence>
<dbReference type="EMBL" id="MN740254">
    <property type="protein sequence ID" value="QHT96184.1"/>
    <property type="molecule type" value="Genomic_DNA"/>
</dbReference>
<accession>A0A6C0ISG8</accession>
<proteinExistence type="predicted"/>
<sequence length="232" mass="26947">MGKNKNKSKKSTTNIVEIQEIVEAPKNLAPTKTEAKLSETVIQEIVDESENIIETETNSKKNKKTFIFSDEFSKLETLKKEELEFMSDKIELSKEHDEKIKDVNSRLKKNRTEQKNIFERLHTLHSKEIKIASKEKRKRNGKNTGGFNKEQIVPKLLSKYLELEDDTLLSRPKVMHLLSEKFKKENLKDGQQTILDKKNATKLNKPEGFKIEFKDNQTFLAGFYNSETNVDI</sequence>
<dbReference type="AlphaFoldDB" id="A0A6C0ISG8"/>